<dbReference type="GeneID" id="70252278"/>
<reference evidence="1" key="1">
    <citation type="submission" date="2021-12" db="EMBL/GenBank/DDBJ databases">
        <title>Convergent genome expansion in fungi linked to evolution of root-endophyte symbiosis.</title>
        <authorList>
            <consortium name="DOE Joint Genome Institute"/>
            <person name="Ke Y.-H."/>
            <person name="Bonito G."/>
            <person name="Liao H.-L."/>
            <person name="Looney B."/>
            <person name="Rojas-Flechas A."/>
            <person name="Nash J."/>
            <person name="Hameed K."/>
            <person name="Schadt C."/>
            <person name="Martin F."/>
            <person name="Crous P.W."/>
            <person name="Miettinen O."/>
            <person name="Magnuson J.K."/>
            <person name="Labbe J."/>
            <person name="Jacobson D."/>
            <person name="Doktycz M.J."/>
            <person name="Veneault-Fourrey C."/>
            <person name="Kuo A."/>
            <person name="Mondo S."/>
            <person name="Calhoun S."/>
            <person name="Riley R."/>
            <person name="Ohm R."/>
            <person name="LaButti K."/>
            <person name="Andreopoulos B."/>
            <person name="Pangilinan J."/>
            <person name="Nolan M."/>
            <person name="Tritt A."/>
            <person name="Clum A."/>
            <person name="Lipzen A."/>
            <person name="Daum C."/>
            <person name="Barry K."/>
            <person name="Grigoriev I.V."/>
            <person name="Vilgalys R."/>
        </authorList>
    </citation>
    <scope>NUCLEOTIDE SEQUENCE</scope>
    <source>
        <strain evidence="1">PMI_201</strain>
    </source>
</reference>
<name>A0AAD4L2S5_9EURO</name>
<accession>A0AAD4L2S5</accession>
<sequence length="265" mass="31399">MEPHWQISPNPSQEAVESVTNLYNAINLKFPEGVRNFESKWAAWHNICLKTPTSASLYACTQTDEFEAIKMLGPKIIQFVIFKLARDDIHQNSYGVFLYNALEFDTNYIVKRDRPLASHEELQRESSQLVELNYQRNKIVEERIAAWQRHHENNQIHSNSIIYTECEEYSDLLEMGPSIIPQIMLMYEENYEGFWHELLYEIIHGHKMGAWCYQKGYLIDMWCQFFNERGWNEIPVYTPSEFDRMMSKIDSEDEEGESFRQSGQQ</sequence>
<keyword evidence="2" id="KW-1185">Reference proteome</keyword>
<organism evidence="1 2">
    <name type="scientific">Talaromyces proteolyticus</name>
    <dbReference type="NCBI Taxonomy" id="1131652"/>
    <lineage>
        <taxon>Eukaryota</taxon>
        <taxon>Fungi</taxon>
        <taxon>Dikarya</taxon>
        <taxon>Ascomycota</taxon>
        <taxon>Pezizomycotina</taxon>
        <taxon>Eurotiomycetes</taxon>
        <taxon>Eurotiomycetidae</taxon>
        <taxon>Eurotiales</taxon>
        <taxon>Trichocomaceae</taxon>
        <taxon>Talaromyces</taxon>
        <taxon>Talaromyces sect. Bacilispori</taxon>
    </lineage>
</organism>
<dbReference type="Proteomes" id="UP001201262">
    <property type="component" value="Unassembled WGS sequence"/>
</dbReference>
<gene>
    <name evidence="1" type="ORF">BGW36DRAFT_457774</name>
</gene>
<dbReference type="EMBL" id="JAJTJA010000002">
    <property type="protein sequence ID" value="KAH8703524.1"/>
    <property type="molecule type" value="Genomic_DNA"/>
</dbReference>
<dbReference type="AlphaFoldDB" id="A0AAD4L2S5"/>
<dbReference type="RefSeq" id="XP_046076542.1">
    <property type="nucleotide sequence ID" value="XM_046221991.1"/>
</dbReference>
<evidence type="ECO:0000313" key="2">
    <source>
        <dbReference type="Proteomes" id="UP001201262"/>
    </source>
</evidence>
<protein>
    <submittedName>
        <fullName evidence="1">Uncharacterized protein</fullName>
    </submittedName>
</protein>
<evidence type="ECO:0000313" key="1">
    <source>
        <dbReference type="EMBL" id="KAH8703524.1"/>
    </source>
</evidence>
<comment type="caution">
    <text evidence="1">The sequence shown here is derived from an EMBL/GenBank/DDBJ whole genome shotgun (WGS) entry which is preliminary data.</text>
</comment>
<proteinExistence type="predicted"/>